<evidence type="ECO:0000313" key="2">
    <source>
        <dbReference type="EMBL" id="PLP96813.1"/>
    </source>
</evidence>
<comment type="function">
    <text evidence="1">Catalyzes the cleavage of 5-oxoproline to form L-glutamate coupled to the hydrolysis of ATP to ADP and inorganic phosphate.</text>
</comment>
<proteinExistence type="inferred from homology"/>
<sequence length="258" mass="27225">MLKLDFNSDLGENFGLYKLGDDTAVLSQISSANVACGFHAGDPQTIAATVRNAVANGVSVGAHPGFQDLQGFGRRAIQMSHGEIYNLTVYQVGAVKAFAEAAGSRLAHVKAHGALYNMAAKDLGMARALAEAVHDVDSSLVFFGLAGSELVRAGREAGLHVAEEVFADRSYQADGSLTPRGQPGAMITDVDTAISQVLRMVREGVVRSQQGVDVPVKADTLCIHGDQPGAATFARDIRAALIAEGIDIRPPQATYEYR</sequence>
<gene>
    <name evidence="1" type="primary">pxpA</name>
    <name evidence="2" type="ORF">CYJ10_29920</name>
</gene>
<dbReference type="Pfam" id="PF03746">
    <property type="entry name" value="LamB_YcsF"/>
    <property type="match status" value="1"/>
</dbReference>
<dbReference type="Gene3D" id="3.20.20.370">
    <property type="entry name" value="Glycoside hydrolase/deacetylase"/>
    <property type="match status" value="1"/>
</dbReference>
<evidence type="ECO:0000256" key="1">
    <source>
        <dbReference type="HAMAP-Rule" id="MF_00691"/>
    </source>
</evidence>
<keyword evidence="1" id="KW-0378">Hydrolase</keyword>
<dbReference type="EMBL" id="PJRP01000022">
    <property type="protein sequence ID" value="PLP96813.1"/>
    <property type="molecule type" value="Genomic_DNA"/>
</dbReference>
<dbReference type="InterPro" id="IPR005501">
    <property type="entry name" value="LamB/YcsF/PxpA-like"/>
</dbReference>
<comment type="catalytic activity">
    <reaction evidence="1">
        <text>5-oxo-L-proline + ATP + 2 H2O = L-glutamate + ADP + phosphate + H(+)</text>
        <dbReference type="Rhea" id="RHEA:10348"/>
        <dbReference type="ChEBI" id="CHEBI:15377"/>
        <dbReference type="ChEBI" id="CHEBI:15378"/>
        <dbReference type="ChEBI" id="CHEBI:29985"/>
        <dbReference type="ChEBI" id="CHEBI:30616"/>
        <dbReference type="ChEBI" id="CHEBI:43474"/>
        <dbReference type="ChEBI" id="CHEBI:58402"/>
        <dbReference type="ChEBI" id="CHEBI:456216"/>
        <dbReference type="EC" id="3.5.2.9"/>
    </reaction>
</comment>
<comment type="subunit">
    <text evidence="1">Forms a complex composed of PxpA, PxpB and PxpC.</text>
</comment>
<dbReference type="PANTHER" id="PTHR30292">
    <property type="entry name" value="UNCHARACTERIZED PROTEIN YBGL-RELATED"/>
    <property type="match status" value="1"/>
</dbReference>
<dbReference type="GO" id="GO:0005975">
    <property type="term" value="P:carbohydrate metabolic process"/>
    <property type="evidence" value="ECO:0007669"/>
    <property type="project" value="InterPro"/>
</dbReference>
<dbReference type="SUPFAM" id="SSF88713">
    <property type="entry name" value="Glycoside hydrolase/deacetylase"/>
    <property type="match status" value="1"/>
</dbReference>
<dbReference type="OrthoDB" id="9773478at2"/>
<dbReference type="GO" id="GO:0017168">
    <property type="term" value="F:5-oxoprolinase (ATP-hydrolyzing) activity"/>
    <property type="evidence" value="ECO:0007669"/>
    <property type="project" value="UniProtKB-UniRule"/>
</dbReference>
<dbReference type="PANTHER" id="PTHR30292:SF0">
    <property type="entry name" value="5-OXOPROLINASE SUBUNIT A"/>
    <property type="match status" value="1"/>
</dbReference>
<evidence type="ECO:0000313" key="3">
    <source>
        <dbReference type="Proteomes" id="UP000234341"/>
    </source>
</evidence>
<comment type="similarity">
    <text evidence="1">Belongs to the LamB/PxpA family.</text>
</comment>
<protein>
    <recommendedName>
        <fullName evidence="1">5-oxoprolinase subunit A</fullName>
        <shortName evidence="1">5-OPase subunit A</shortName>
        <ecNumber evidence="1">3.5.2.9</ecNumber>
    </recommendedName>
    <alternativeName>
        <fullName evidence="1">5-oxoprolinase (ATP-hydrolyzing) subunit A</fullName>
    </alternativeName>
</protein>
<dbReference type="NCBIfam" id="NF003816">
    <property type="entry name" value="PRK05406.1-5"/>
    <property type="match status" value="1"/>
</dbReference>
<keyword evidence="1" id="KW-0547">Nucleotide-binding</keyword>
<dbReference type="GO" id="GO:0005524">
    <property type="term" value="F:ATP binding"/>
    <property type="evidence" value="ECO:0007669"/>
    <property type="project" value="UniProtKB-UniRule"/>
</dbReference>
<dbReference type="Proteomes" id="UP000234341">
    <property type="component" value="Unassembled WGS sequence"/>
</dbReference>
<reference evidence="2 3" key="1">
    <citation type="submission" date="2017-12" db="EMBL/GenBank/DDBJ databases">
        <title>Genome sequence of the active heterotrophic nitrifier-denitrifier, Cupriavidus pauculus UM1.</title>
        <authorList>
            <person name="Putonti C."/>
            <person name="Castignetti D."/>
        </authorList>
    </citation>
    <scope>NUCLEOTIDE SEQUENCE [LARGE SCALE GENOMIC DNA]</scope>
    <source>
        <strain evidence="2 3">UM1</strain>
    </source>
</reference>
<accession>A0A2N5C3K7</accession>
<dbReference type="EC" id="3.5.2.9" evidence="1"/>
<dbReference type="CDD" id="cd10787">
    <property type="entry name" value="LamB_YcsF_like"/>
    <property type="match status" value="1"/>
</dbReference>
<dbReference type="AlphaFoldDB" id="A0A2N5C3K7"/>
<name>A0A2N5C3K7_9BURK</name>
<dbReference type="InterPro" id="IPR011330">
    <property type="entry name" value="Glyco_hydro/deAcase_b/a-brl"/>
</dbReference>
<keyword evidence="1" id="KW-0067">ATP-binding</keyword>
<comment type="caution">
    <text evidence="2">The sequence shown here is derived from an EMBL/GenBank/DDBJ whole genome shotgun (WGS) entry which is preliminary data.</text>
</comment>
<dbReference type="HAMAP" id="MF_00691">
    <property type="entry name" value="PxpA"/>
    <property type="match status" value="1"/>
</dbReference>
<organism evidence="2 3">
    <name type="scientific">Cupriavidus pauculus</name>
    <dbReference type="NCBI Taxonomy" id="82633"/>
    <lineage>
        <taxon>Bacteria</taxon>
        <taxon>Pseudomonadati</taxon>
        <taxon>Pseudomonadota</taxon>
        <taxon>Betaproteobacteria</taxon>
        <taxon>Burkholderiales</taxon>
        <taxon>Burkholderiaceae</taxon>
        <taxon>Cupriavidus</taxon>
    </lineage>
</organism>
<dbReference type="NCBIfam" id="NF003814">
    <property type="entry name" value="PRK05406.1-3"/>
    <property type="match status" value="1"/>
</dbReference>